<dbReference type="Proteomes" id="UP000500949">
    <property type="component" value="Chromosome"/>
</dbReference>
<sequence length="429" mass="46663">MSNDANALKRKEQIKKILVYGGMVMLCLVSFYFIFKPSKEQVQAEQQKVGFNAELPDPRGAGIEADKIAAYELEDMRVKQEQKMRTLEDFTAMTTDDEEEEVVEIPEEPRYTGGGSSYRSGSSSRSNSFSTSTSAYNDINATLGSFYEEPREDPEKEALKVELEELKQSMAQQQNSQPTYADQVALLEKSYELAAKYMPGGTAATSEGAAEEVETTTRSGKAKAQPVGHVTTPVVSALAQPVSDSVMIARMAQSVGSGFHTAVGEAPKQTARNTIKACVHGDQTIISGQSVRLRLLEAMRVGKYVLPRNTLITGEGSIKGERLDIEILQVEHNGTIIPVELTVHDNDGQAGIFIPGSMEASAAKEMAANLGQNLGTSISITNQSAGDQLLSEVGRGAIQGVSQYISKKMREEKVHLKSGYTLMLYQNNQ</sequence>
<feature type="compositionally biased region" description="Acidic residues" evidence="1">
    <location>
        <begin position="95"/>
        <end position="106"/>
    </location>
</feature>
<keyword evidence="2" id="KW-0472">Membrane</keyword>
<proteinExistence type="predicted"/>
<protein>
    <submittedName>
        <fullName evidence="4">Conjugative transposon protein TraM</fullName>
    </submittedName>
</protein>
<dbReference type="RefSeq" id="WP_007834016.1">
    <property type="nucleotide sequence ID" value="NZ_CP046176.1"/>
</dbReference>
<dbReference type="EMBL" id="CP046176">
    <property type="protein sequence ID" value="QJR78919.1"/>
    <property type="molecule type" value="Genomic_DNA"/>
</dbReference>
<keyword evidence="2" id="KW-0812">Transmembrane</keyword>
<dbReference type="AlphaFoldDB" id="A0A858XU24"/>
<name>A0A858XU24_9BACT</name>
<accession>A0A858XU24</accession>
<dbReference type="GeneID" id="93449416"/>
<feature type="region of interest" description="Disordered" evidence="1">
    <location>
        <begin position="94"/>
        <end position="134"/>
    </location>
</feature>
<evidence type="ECO:0000313" key="4">
    <source>
        <dbReference type="EMBL" id="QJR78919.1"/>
    </source>
</evidence>
<keyword evidence="2" id="KW-1133">Transmembrane helix</keyword>
<evidence type="ECO:0000259" key="3">
    <source>
        <dbReference type="Pfam" id="PF12508"/>
    </source>
</evidence>
<dbReference type="NCBIfam" id="TIGR03779">
    <property type="entry name" value="Bac_Flav_CT_M"/>
    <property type="match status" value="1"/>
</dbReference>
<feature type="domain" description="Conjugative transposon TraM C-terminal" evidence="3">
    <location>
        <begin position="275"/>
        <end position="424"/>
    </location>
</feature>
<evidence type="ECO:0000313" key="5">
    <source>
        <dbReference type="Proteomes" id="UP000500949"/>
    </source>
</evidence>
<gene>
    <name evidence="4" type="primary">traM</name>
    <name evidence="4" type="ORF">GKD17_22370</name>
</gene>
<reference evidence="4 5" key="1">
    <citation type="submission" date="2019-11" db="EMBL/GenBank/DDBJ databases">
        <title>Complete genome sequence of Bacteroides dorei DSM 17855.</title>
        <authorList>
            <person name="Russell J.T."/>
        </authorList>
    </citation>
    <scope>NUCLEOTIDE SEQUENCE [LARGE SCALE GENOMIC DNA]</scope>
    <source>
        <strain evidence="4 5">DSM 17855</strain>
    </source>
</reference>
<organism evidence="4 5">
    <name type="scientific">Phocaeicola dorei</name>
    <dbReference type="NCBI Taxonomy" id="357276"/>
    <lineage>
        <taxon>Bacteria</taxon>
        <taxon>Pseudomonadati</taxon>
        <taxon>Bacteroidota</taxon>
        <taxon>Bacteroidia</taxon>
        <taxon>Bacteroidales</taxon>
        <taxon>Bacteroidaceae</taxon>
        <taxon>Phocaeicola</taxon>
    </lineage>
</organism>
<dbReference type="Pfam" id="PF12508">
    <property type="entry name" value="Transposon_TraM"/>
    <property type="match status" value="1"/>
</dbReference>
<evidence type="ECO:0000256" key="1">
    <source>
        <dbReference type="SAM" id="MobiDB-lite"/>
    </source>
</evidence>
<feature type="transmembrane region" description="Helical" evidence="2">
    <location>
        <begin position="17"/>
        <end position="35"/>
    </location>
</feature>
<dbReference type="InterPro" id="IPR055407">
    <property type="entry name" value="TraM_C"/>
</dbReference>
<evidence type="ECO:0000256" key="2">
    <source>
        <dbReference type="SAM" id="Phobius"/>
    </source>
</evidence>
<feature type="compositionally biased region" description="Low complexity" evidence="1">
    <location>
        <begin position="117"/>
        <end position="134"/>
    </location>
</feature>
<dbReference type="InterPro" id="IPR022187">
    <property type="entry name" value="Conjug_transposon_TraM"/>
</dbReference>